<sequence length="164" mass="18135">MKSKIHKIMGVGLTLVLALALVAGFALPVAAAETINEWYKFDYPVEGEPGDWFYDDDIDEIRELTEAINGDLYVYVELDTPGDHIFKSEDGGRTWAETKYSDPDDGVVGGRVFDMVCSSIDEDIVYVTDGCYIYKTDDGGDTWSFVARDSLEAALVGELVGYFS</sequence>
<evidence type="ECO:0008006" key="2">
    <source>
        <dbReference type="Google" id="ProtNLM"/>
    </source>
</evidence>
<dbReference type="AlphaFoldDB" id="X1G0G9"/>
<protein>
    <recommendedName>
        <fullName evidence="2">Photosynthesis system II assembly factor Ycf48/Hcf136-like domain-containing protein</fullName>
    </recommendedName>
</protein>
<name>X1G0G9_9ZZZZ</name>
<comment type="caution">
    <text evidence="1">The sequence shown here is derived from an EMBL/GenBank/DDBJ whole genome shotgun (WGS) entry which is preliminary data.</text>
</comment>
<dbReference type="Gene3D" id="2.130.10.10">
    <property type="entry name" value="YVTN repeat-like/Quinoprotein amine dehydrogenase"/>
    <property type="match status" value="1"/>
</dbReference>
<dbReference type="EMBL" id="BARU01023289">
    <property type="protein sequence ID" value="GAH51396.1"/>
    <property type="molecule type" value="Genomic_DNA"/>
</dbReference>
<dbReference type="InterPro" id="IPR015943">
    <property type="entry name" value="WD40/YVTN_repeat-like_dom_sf"/>
</dbReference>
<proteinExistence type="predicted"/>
<dbReference type="SUPFAM" id="SSF110296">
    <property type="entry name" value="Oligoxyloglucan reducing end-specific cellobiohydrolase"/>
    <property type="match status" value="1"/>
</dbReference>
<reference evidence="1" key="1">
    <citation type="journal article" date="2014" name="Front. Microbiol.">
        <title>High frequency of phylogenetically diverse reductive dehalogenase-homologous genes in deep subseafloor sedimentary metagenomes.</title>
        <authorList>
            <person name="Kawai M."/>
            <person name="Futagami T."/>
            <person name="Toyoda A."/>
            <person name="Takaki Y."/>
            <person name="Nishi S."/>
            <person name="Hori S."/>
            <person name="Arai W."/>
            <person name="Tsubouchi T."/>
            <person name="Morono Y."/>
            <person name="Uchiyama I."/>
            <person name="Ito T."/>
            <person name="Fujiyama A."/>
            <person name="Inagaki F."/>
            <person name="Takami H."/>
        </authorList>
    </citation>
    <scope>NUCLEOTIDE SEQUENCE</scope>
    <source>
        <strain evidence="1">Expedition CK06-06</strain>
    </source>
</reference>
<organism evidence="1">
    <name type="scientific">marine sediment metagenome</name>
    <dbReference type="NCBI Taxonomy" id="412755"/>
    <lineage>
        <taxon>unclassified sequences</taxon>
        <taxon>metagenomes</taxon>
        <taxon>ecological metagenomes</taxon>
    </lineage>
</organism>
<accession>X1G0G9</accession>
<gene>
    <name evidence="1" type="ORF">S03H2_37813</name>
</gene>
<evidence type="ECO:0000313" key="1">
    <source>
        <dbReference type="EMBL" id="GAH51396.1"/>
    </source>
</evidence>